<evidence type="ECO:0000256" key="4">
    <source>
        <dbReference type="SAM" id="MobiDB-lite"/>
    </source>
</evidence>
<dbReference type="SUPFAM" id="SSF55200">
    <property type="entry name" value="Translation initiation factor IF3, C-terminal domain"/>
    <property type="match status" value="1"/>
</dbReference>
<accession>U5EQP9</accession>
<evidence type="ECO:0000256" key="3">
    <source>
        <dbReference type="ARBA" id="ARBA00022917"/>
    </source>
</evidence>
<proteinExistence type="evidence at transcript level"/>
<evidence type="ECO:0000313" key="5">
    <source>
        <dbReference type="EMBL" id="JAB55739.1"/>
    </source>
</evidence>
<sequence>MNKLLTRNSTSFISHLINLNQKINNVKLISTSKFLLNSSNSSSSQNESATKPDSKKKQTQITLILPGDSVEVCTLEIAQKISKRRDLKLVKIVDLDTKSERPIYKLMTASGLLNEELKRREERRKQRADKSIKGEKLLSLTSRITEHDLNSKIQMAIKWLQKLYEVRVIILGDTNDSTKQEKISKMIETSTSELGNIVQKREKHGTLRFQILPKIEKENNPTPSTSPVQEPIESIDNQTRSFHTDTKLSSQSS</sequence>
<dbReference type="EMBL" id="GANO01004132">
    <property type="protein sequence ID" value="JAB55739.1"/>
    <property type="molecule type" value="mRNA"/>
</dbReference>
<dbReference type="GO" id="GO:0043022">
    <property type="term" value="F:ribosome binding"/>
    <property type="evidence" value="ECO:0007669"/>
    <property type="project" value="TreeGrafter"/>
</dbReference>
<feature type="compositionally biased region" description="Polar residues" evidence="4">
    <location>
        <begin position="235"/>
        <end position="253"/>
    </location>
</feature>
<protein>
    <submittedName>
        <fullName evidence="5">Putative translation initiation factor-3</fullName>
    </submittedName>
</protein>
<dbReference type="GO" id="GO:0003743">
    <property type="term" value="F:translation initiation factor activity"/>
    <property type="evidence" value="ECO:0007669"/>
    <property type="project" value="UniProtKB-KW"/>
</dbReference>
<dbReference type="Gene3D" id="3.30.110.10">
    <property type="entry name" value="Translation initiation factor 3 (IF-3), C-terminal domain"/>
    <property type="match status" value="1"/>
</dbReference>
<name>U5EQP9_9DIPT</name>
<feature type="compositionally biased region" description="Low complexity" evidence="4">
    <location>
        <begin position="37"/>
        <end position="48"/>
    </location>
</feature>
<evidence type="ECO:0000256" key="2">
    <source>
        <dbReference type="ARBA" id="ARBA00022540"/>
    </source>
</evidence>
<dbReference type="GO" id="GO:0005739">
    <property type="term" value="C:mitochondrion"/>
    <property type="evidence" value="ECO:0007669"/>
    <property type="project" value="TreeGrafter"/>
</dbReference>
<reference evidence="5" key="1">
    <citation type="journal article" date="2014" name="Insect Biochem. Mol. Biol.">
        <title>An insight into the sialome of the frog biting fly, Corethrella appendiculata.</title>
        <authorList>
            <person name="Ribeiro J.M.C."/>
            <person name="Chagas A.C."/>
            <person name="Pham V.M."/>
            <person name="Lounibos L.P."/>
            <person name="Calvo E."/>
        </authorList>
    </citation>
    <scope>NUCLEOTIDE SEQUENCE</scope>
    <source>
        <tissue evidence="5">Salivary glands</tissue>
    </source>
</reference>
<keyword evidence="3" id="KW-0648">Protein biosynthesis</keyword>
<feature type="region of interest" description="Disordered" evidence="4">
    <location>
        <begin position="37"/>
        <end position="59"/>
    </location>
</feature>
<comment type="similarity">
    <text evidence="1">Belongs to the IF-3 family.</text>
</comment>
<evidence type="ECO:0000256" key="1">
    <source>
        <dbReference type="ARBA" id="ARBA00005439"/>
    </source>
</evidence>
<dbReference type="GO" id="GO:0032790">
    <property type="term" value="P:ribosome disassembly"/>
    <property type="evidence" value="ECO:0007669"/>
    <property type="project" value="TreeGrafter"/>
</dbReference>
<dbReference type="InterPro" id="IPR036788">
    <property type="entry name" value="T_IF-3_C_sf"/>
</dbReference>
<dbReference type="PANTHER" id="PTHR10938">
    <property type="entry name" value="TRANSLATION INITIATION FACTOR IF-3"/>
    <property type="match status" value="1"/>
</dbReference>
<dbReference type="AlphaFoldDB" id="U5EQP9"/>
<dbReference type="PANTHER" id="PTHR10938:SF0">
    <property type="entry name" value="TRANSLATION INITIATION FACTOR IF-3, MITOCHONDRIAL"/>
    <property type="match status" value="1"/>
</dbReference>
<dbReference type="GO" id="GO:0070124">
    <property type="term" value="P:mitochondrial translational initiation"/>
    <property type="evidence" value="ECO:0007669"/>
    <property type="project" value="TreeGrafter"/>
</dbReference>
<feature type="region of interest" description="Disordered" evidence="4">
    <location>
        <begin position="211"/>
        <end position="253"/>
    </location>
</feature>
<keyword evidence="2 5" id="KW-0396">Initiation factor</keyword>
<dbReference type="InterPro" id="IPR001288">
    <property type="entry name" value="Translation_initiation_fac_3"/>
</dbReference>
<organism evidence="5">
    <name type="scientific">Corethrella appendiculata</name>
    <dbReference type="NCBI Taxonomy" id="1370023"/>
    <lineage>
        <taxon>Eukaryota</taxon>
        <taxon>Metazoa</taxon>
        <taxon>Ecdysozoa</taxon>
        <taxon>Arthropoda</taxon>
        <taxon>Hexapoda</taxon>
        <taxon>Insecta</taxon>
        <taxon>Pterygota</taxon>
        <taxon>Neoptera</taxon>
        <taxon>Endopterygota</taxon>
        <taxon>Diptera</taxon>
        <taxon>Nematocera</taxon>
        <taxon>Culicoidea</taxon>
        <taxon>Chaoboridae</taxon>
        <taxon>Corethrella</taxon>
    </lineage>
</organism>